<dbReference type="PANTHER" id="PTHR22639">
    <property type="entry name" value="GAG-RELATED PROTEIN"/>
    <property type="match status" value="1"/>
</dbReference>
<dbReference type="OrthoDB" id="6771235at2759"/>
<keyword evidence="1" id="KW-0479">Metal-binding</keyword>
<dbReference type="PROSITE" id="PS50158">
    <property type="entry name" value="ZF_CCHC"/>
    <property type="match status" value="1"/>
</dbReference>
<dbReference type="GO" id="GO:0008270">
    <property type="term" value="F:zinc ion binding"/>
    <property type="evidence" value="ECO:0007669"/>
    <property type="project" value="UniProtKB-KW"/>
</dbReference>
<dbReference type="GO" id="GO:0003723">
    <property type="term" value="F:RNA binding"/>
    <property type="evidence" value="ECO:0007669"/>
    <property type="project" value="InterPro"/>
</dbReference>
<feature type="compositionally biased region" description="Polar residues" evidence="2">
    <location>
        <begin position="447"/>
        <end position="456"/>
    </location>
</feature>
<feature type="compositionally biased region" description="Basic and acidic residues" evidence="2">
    <location>
        <begin position="307"/>
        <end position="321"/>
    </location>
</feature>
<keyword evidence="1" id="KW-0863">Zinc-finger</keyword>
<gene>
    <name evidence="4" type="ORF">HPB48_013500</name>
</gene>
<dbReference type="InterPro" id="IPR042509">
    <property type="entry name" value="ZCCHC3"/>
</dbReference>
<feature type="compositionally biased region" description="Basic and acidic residues" evidence="2">
    <location>
        <begin position="478"/>
        <end position="487"/>
    </location>
</feature>
<dbReference type="GO" id="GO:0003690">
    <property type="term" value="F:double-stranded DNA binding"/>
    <property type="evidence" value="ECO:0007669"/>
    <property type="project" value="InterPro"/>
</dbReference>
<feature type="domain" description="CCHC-type" evidence="3">
    <location>
        <begin position="250"/>
        <end position="265"/>
    </location>
</feature>
<dbReference type="InterPro" id="IPR001878">
    <property type="entry name" value="Znf_CCHC"/>
</dbReference>
<feature type="compositionally biased region" description="Basic and acidic residues" evidence="2">
    <location>
        <begin position="548"/>
        <end position="557"/>
    </location>
</feature>
<dbReference type="AlphaFoldDB" id="A0A9J6FWT3"/>
<protein>
    <recommendedName>
        <fullName evidence="3">CCHC-type domain-containing protein</fullName>
    </recommendedName>
</protein>
<reference evidence="4 5" key="1">
    <citation type="journal article" date="2020" name="Cell">
        <title>Large-Scale Comparative Analyses of Tick Genomes Elucidate Their Genetic Diversity and Vector Capacities.</title>
        <authorList>
            <consortium name="Tick Genome and Microbiome Consortium (TIGMIC)"/>
            <person name="Jia N."/>
            <person name="Wang J."/>
            <person name="Shi W."/>
            <person name="Du L."/>
            <person name="Sun Y."/>
            <person name="Zhan W."/>
            <person name="Jiang J.F."/>
            <person name="Wang Q."/>
            <person name="Zhang B."/>
            <person name="Ji P."/>
            <person name="Bell-Sakyi L."/>
            <person name="Cui X.M."/>
            <person name="Yuan T.T."/>
            <person name="Jiang B.G."/>
            <person name="Yang W.F."/>
            <person name="Lam T.T."/>
            <person name="Chang Q.C."/>
            <person name="Ding S.J."/>
            <person name="Wang X.J."/>
            <person name="Zhu J.G."/>
            <person name="Ruan X.D."/>
            <person name="Zhao L."/>
            <person name="Wei J.T."/>
            <person name="Ye R.Z."/>
            <person name="Que T.C."/>
            <person name="Du C.H."/>
            <person name="Zhou Y.H."/>
            <person name="Cheng J.X."/>
            <person name="Dai P.F."/>
            <person name="Guo W.B."/>
            <person name="Han X.H."/>
            <person name="Huang E.J."/>
            <person name="Li L.F."/>
            <person name="Wei W."/>
            <person name="Gao Y.C."/>
            <person name="Liu J.Z."/>
            <person name="Shao H.Z."/>
            <person name="Wang X."/>
            <person name="Wang C.C."/>
            <person name="Yang T.C."/>
            <person name="Huo Q.B."/>
            <person name="Li W."/>
            <person name="Chen H.Y."/>
            <person name="Chen S.E."/>
            <person name="Zhou L.G."/>
            <person name="Ni X.B."/>
            <person name="Tian J.H."/>
            <person name="Sheng Y."/>
            <person name="Liu T."/>
            <person name="Pan Y.S."/>
            <person name="Xia L.Y."/>
            <person name="Li J."/>
            <person name="Zhao F."/>
            <person name="Cao W.C."/>
        </authorList>
    </citation>
    <scope>NUCLEOTIDE SEQUENCE [LARGE SCALE GENOMIC DNA]</scope>
    <source>
        <strain evidence="4">HaeL-2018</strain>
    </source>
</reference>
<evidence type="ECO:0000256" key="1">
    <source>
        <dbReference type="PROSITE-ProRule" id="PRU00047"/>
    </source>
</evidence>
<dbReference type="Gene3D" id="4.10.60.10">
    <property type="entry name" value="Zinc finger, CCHC-type"/>
    <property type="match status" value="1"/>
</dbReference>
<feature type="region of interest" description="Disordered" evidence="2">
    <location>
        <begin position="548"/>
        <end position="579"/>
    </location>
</feature>
<dbReference type="EMBL" id="JABSTR010000004">
    <property type="protein sequence ID" value="KAH9367271.1"/>
    <property type="molecule type" value="Genomic_DNA"/>
</dbReference>
<keyword evidence="5" id="KW-1185">Reference proteome</keyword>
<feature type="compositionally biased region" description="Basic and acidic residues" evidence="2">
    <location>
        <begin position="22"/>
        <end position="57"/>
    </location>
</feature>
<dbReference type="VEuPathDB" id="VectorBase:HLOH_047557"/>
<dbReference type="GO" id="GO:0002218">
    <property type="term" value="P:activation of innate immune response"/>
    <property type="evidence" value="ECO:0007669"/>
    <property type="project" value="InterPro"/>
</dbReference>
<feature type="compositionally biased region" description="Basic residues" evidence="2">
    <location>
        <begin position="70"/>
        <end position="79"/>
    </location>
</feature>
<feature type="region of interest" description="Disordered" evidence="2">
    <location>
        <begin position="404"/>
        <end position="493"/>
    </location>
</feature>
<organism evidence="4 5">
    <name type="scientific">Haemaphysalis longicornis</name>
    <name type="common">Bush tick</name>
    <dbReference type="NCBI Taxonomy" id="44386"/>
    <lineage>
        <taxon>Eukaryota</taxon>
        <taxon>Metazoa</taxon>
        <taxon>Ecdysozoa</taxon>
        <taxon>Arthropoda</taxon>
        <taxon>Chelicerata</taxon>
        <taxon>Arachnida</taxon>
        <taxon>Acari</taxon>
        <taxon>Parasitiformes</taxon>
        <taxon>Ixodida</taxon>
        <taxon>Ixodoidea</taxon>
        <taxon>Ixodidae</taxon>
        <taxon>Haemaphysalinae</taxon>
        <taxon>Haemaphysalis</taxon>
    </lineage>
</organism>
<dbReference type="Proteomes" id="UP000821853">
    <property type="component" value="Chromosome 2"/>
</dbReference>
<evidence type="ECO:0000259" key="3">
    <source>
        <dbReference type="PROSITE" id="PS50158"/>
    </source>
</evidence>
<feature type="region of interest" description="Disordered" evidence="2">
    <location>
        <begin position="1"/>
        <end position="84"/>
    </location>
</feature>
<proteinExistence type="predicted"/>
<dbReference type="PANTHER" id="PTHR22639:SF4">
    <property type="entry name" value="ZINC FINGER CCHC DOMAIN-CONTAINING PROTEIN 3"/>
    <property type="match status" value="1"/>
</dbReference>
<feature type="compositionally biased region" description="Basic and acidic residues" evidence="2">
    <location>
        <begin position="414"/>
        <end position="424"/>
    </location>
</feature>
<dbReference type="InterPro" id="IPR036875">
    <property type="entry name" value="Znf_CCHC_sf"/>
</dbReference>
<keyword evidence="1" id="KW-0862">Zinc</keyword>
<name>A0A9J6FWT3_HAELO</name>
<sequence length="579" mass="65301">MAGAPVAVPMDFSSPAAMHFVTRSESEERQKKRKITDKVYEKKATNDEEMDEQRGEDSADDGPWPDAHSRSRRRSRQTYRKVDAERTKLQRTTVLIRPKGHCSVTAIPKVTLHKLIQATAPDAKVADYATCKTNVRSNTVTVTTYDELHADNLCKVSTIQVTDRTTFEVEMFRLYGHNVSRGVITTDPNDTNEELRSVLRCETANVLEARQMGKSGRALLTFDSPVLPKRIKYYSDLCKVTPYVARMLICYRCHGEGHMQKYCPNDEICSRCGTGHTDKECDKQDKHSVTCKENGHLATDATCPEKDKRLKENKDRLERRSRSSSRRRTANSKMAQQGSKDLDSYPVLSGTMVSATPKAVSFANDKDSYASKASMGLHANIEGEIAALRKTIEEASRRLTQLLSQQVSVQTPHQTRDTELRSPQDDPLQLVRANEQRSSSKPRRSTPNRPASKTAGSKSWHSHEKSSSSQPAAPETNIKNRHDEGIVNERLNSEVPTIQSMSITIQKTYQVPKDLTQKQALATEALDSLANKFEMIMTQLGTLTSEVSHLKSTLERRERRRSYGSLSRSPRRRQDDRSQ</sequence>
<dbReference type="SMART" id="SM00343">
    <property type="entry name" value="ZnF_C2HC"/>
    <property type="match status" value="2"/>
</dbReference>
<comment type="caution">
    <text evidence="4">The sequence shown here is derived from an EMBL/GenBank/DDBJ whole genome shotgun (WGS) entry which is preliminary data.</text>
</comment>
<evidence type="ECO:0000256" key="2">
    <source>
        <dbReference type="SAM" id="MobiDB-lite"/>
    </source>
</evidence>
<accession>A0A9J6FWT3</accession>
<evidence type="ECO:0000313" key="5">
    <source>
        <dbReference type="Proteomes" id="UP000821853"/>
    </source>
</evidence>
<dbReference type="SUPFAM" id="SSF57756">
    <property type="entry name" value="Retrovirus zinc finger-like domains"/>
    <property type="match status" value="1"/>
</dbReference>
<feature type="region of interest" description="Disordered" evidence="2">
    <location>
        <begin position="307"/>
        <end position="346"/>
    </location>
</feature>
<evidence type="ECO:0000313" key="4">
    <source>
        <dbReference type="EMBL" id="KAH9367271.1"/>
    </source>
</evidence>